<keyword evidence="3" id="KW-1185">Reference proteome</keyword>
<keyword evidence="1" id="KW-0812">Transmembrane</keyword>
<proteinExistence type="predicted"/>
<dbReference type="SUPFAM" id="SSF141571">
    <property type="entry name" value="Pentapeptide repeat-like"/>
    <property type="match status" value="1"/>
</dbReference>
<feature type="transmembrane region" description="Helical" evidence="1">
    <location>
        <begin position="366"/>
        <end position="390"/>
    </location>
</feature>
<accession>A0A1G9L137</accession>
<organism evidence="2 3">
    <name type="scientific">Romboutsia lituseburensis DSM 797</name>
    <dbReference type="NCBI Taxonomy" id="1121325"/>
    <lineage>
        <taxon>Bacteria</taxon>
        <taxon>Bacillati</taxon>
        <taxon>Bacillota</taxon>
        <taxon>Clostridia</taxon>
        <taxon>Peptostreptococcales</taxon>
        <taxon>Peptostreptococcaceae</taxon>
        <taxon>Romboutsia</taxon>
    </lineage>
</organism>
<dbReference type="Gene3D" id="2.160.20.80">
    <property type="entry name" value="E3 ubiquitin-protein ligase SopA"/>
    <property type="match status" value="1"/>
</dbReference>
<feature type="transmembrane region" description="Helical" evidence="1">
    <location>
        <begin position="295"/>
        <end position="314"/>
    </location>
</feature>
<dbReference type="EMBL" id="FNGW01000002">
    <property type="protein sequence ID" value="SDL55681.1"/>
    <property type="molecule type" value="Genomic_DNA"/>
</dbReference>
<dbReference type="Proteomes" id="UP000199068">
    <property type="component" value="Unassembled WGS sequence"/>
</dbReference>
<gene>
    <name evidence="2" type="ORF">SAMN04515677_102342</name>
</gene>
<evidence type="ECO:0000313" key="2">
    <source>
        <dbReference type="EMBL" id="SDL55681.1"/>
    </source>
</evidence>
<keyword evidence="1" id="KW-1133">Transmembrane helix</keyword>
<evidence type="ECO:0000313" key="3">
    <source>
        <dbReference type="Proteomes" id="UP000199068"/>
    </source>
</evidence>
<name>A0A1G9L137_9FIRM</name>
<dbReference type="STRING" id="1121325.SAMN04515677_102342"/>
<dbReference type="RefSeq" id="WP_092724380.1">
    <property type="nucleotide sequence ID" value="NZ_FNGW01000002.1"/>
</dbReference>
<dbReference type="Pfam" id="PF13576">
    <property type="entry name" value="Pentapeptide_3"/>
    <property type="match status" value="1"/>
</dbReference>
<dbReference type="InterPro" id="IPR001646">
    <property type="entry name" value="5peptide_repeat"/>
</dbReference>
<evidence type="ECO:0000256" key="1">
    <source>
        <dbReference type="SAM" id="Phobius"/>
    </source>
</evidence>
<reference evidence="2 3" key="1">
    <citation type="submission" date="2016-10" db="EMBL/GenBank/DDBJ databases">
        <authorList>
            <person name="de Groot N.N."/>
        </authorList>
    </citation>
    <scope>NUCLEOTIDE SEQUENCE [LARGE SCALE GENOMIC DNA]</scope>
    <source>
        <strain evidence="2 3">DSM 797</strain>
    </source>
</reference>
<protein>
    <submittedName>
        <fullName evidence="2">Pentapeptide repeat-containing protein</fullName>
    </submittedName>
</protein>
<keyword evidence="1" id="KW-0472">Membrane</keyword>
<dbReference type="AlphaFoldDB" id="A0A1G9L137"/>
<sequence>MAYINFKEEKAVLKDQLERRKKNNEKLYIDIVKHKIDLTGYIPDSNYSYNKVESKLIGKKGLYDEENFMNIDSLDIICAKFIGCSFRNIKFKNCRFIGCIFEDCIFNGGGVVFENCIFIKEDSEKLPALNKKDNLGCSFYKCEIYAKFLNCDNSYLIFENCKIKNTSIELTAMNNAIIMHSELSVVDIVDSDLSGFKTYECYIEDIQFNDKYKTKFDEKTFFDKIEPRVKDKKEYEGIYMTYESLADKFKENTLNNNFGEYYYLGKCTERKCSNIIPKIGSYLYWLLCGYGERPWFCVLSSLAIIFIFSIAYLLTGMDLDGETVRYTLTNINTWNIWKLLKDFNESTNLSVGMFAGVGCNNSKPTAISYTVANIEMLVGVVMMGLGIGTLTRKVVR</sequence>